<evidence type="ECO:0000256" key="5">
    <source>
        <dbReference type="ARBA" id="ARBA00047942"/>
    </source>
</evidence>
<dbReference type="PROSITE" id="PS00092">
    <property type="entry name" value="N6_MTASE"/>
    <property type="match status" value="1"/>
</dbReference>
<dbReference type="EMBL" id="CP014327">
    <property type="protein sequence ID" value="AML51894.1"/>
    <property type="molecule type" value="Genomic_DNA"/>
</dbReference>
<dbReference type="GO" id="GO:0009007">
    <property type="term" value="F:site-specific DNA-methyltransferase (adenine-specific) activity"/>
    <property type="evidence" value="ECO:0007669"/>
    <property type="project" value="UniProtKB-EC"/>
</dbReference>
<evidence type="ECO:0000313" key="8">
    <source>
        <dbReference type="EMBL" id="AML51894.1"/>
    </source>
</evidence>
<dbReference type="EC" id="2.1.1.72" evidence="2"/>
<dbReference type="InterPro" id="IPR001091">
    <property type="entry name" value="RM_Methyltransferase"/>
</dbReference>
<dbReference type="Pfam" id="PF02195">
    <property type="entry name" value="ParB_N"/>
    <property type="match status" value="1"/>
</dbReference>
<comment type="similarity">
    <text evidence="1">Belongs to the N(4)/N(6)-methyltransferase family.</text>
</comment>
<accession>A0A126V0S3</accession>
<dbReference type="InterPro" id="IPR002941">
    <property type="entry name" value="DNA_methylase_N4/N6"/>
</dbReference>
<name>A0A126V0S3_9RHOB</name>
<reference evidence="8 9" key="1">
    <citation type="submission" date="2016-02" db="EMBL/GenBank/DDBJ databases">
        <title>Complete genome sequence of Halocynthiibacter arcticus PAMC 20958t from arctic marine sediment.</title>
        <authorList>
            <person name="Lee Y.M."/>
            <person name="Baek K."/>
            <person name="Lee H.K."/>
            <person name="Shin S.C."/>
        </authorList>
    </citation>
    <scope>NUCLEOTIDE SEQUENCE [LARGE SCALE GENOMIC DNA]</scope>
    <source>
        <strain evidence="8">PAMC 20958</strain>
    </source>
</reference>
<dbReference type="SUPFAM" id="SSF53335">
    <property type="entry name" value="S-adenosyl-L-methionine-dependent methyltransferases"/>
    <property type="match status" value="1"/>
</dbReference>
<dbReference type="STRING" id="1579316.RC74_12025"/>
<dbReference type="InterPro" id="IPR002052">
    <property type="entry name" value="DNA_methylase_N6_adenine_CS"/>
</dbReference>
<dbReference type="AlphaFoldDB" id="A0A126V0S3"/>
<evidence type="ECO:0000256" key="2">
    <source>
        <dbReference type="ARBA" id="ARBA00011900"/>
    </source>
</evidence>
<keyword evidence="4" id="KW-0808">Transferase</keyword>
<gene>
    <name evidence="8" type="ORF">RC74_12025</name>
</gene>
<dbReference type="RefSeq" id="WP_052274766.1">
    <property type="nucleotide sequence ID" value="NZ_CP014327.1"/>
</dbReference>
<dbReference type="Gene3D" id="3.40.50.150">
    <property type="entry name" value="Vaccinia Virus protein VP39"/>
    <property type="match status" value="1"/>
</dbReference>
<dbReference type="OrthoDB" id="7806498at2"/>
<dbReference type="Pfam" id="PF01555">
    <property type="entry name" value="N6_N4_Mtase"/>
    <property type="match status" value="1"/>
</dbReference>
<evidence type="ECO:0000313" key="9">
    <source>
        <dbReference type="Proteomes" id="UP000070371"/>
    </source>
</evidence>
<dbReference type="REBASE" id="140560">
    <property type="entry name" value="M.Har20958ORF12025P"/>
</dbReference>
<dbReference type="PRINTS" id="PR00508">
    <property type="entry name" value="S21N4MTFRASE"/>
</dbReference>
<dbReference type="KEGG" id="hat:RC74_12025"/>
<dbReference type="SUPFAM" id="SSF110849">
    <property type="entry name" value="ParB/Sulfiredoxin"/>
    <property type="match status" value="1"/>
</dbReference>
<protein>
    <recommendedName>
        <fullName evidence="2">site-specific DNA-methyltransferase (adenine-specific)</fullName>
        <ecNumber evidence="2">2.1.1.72</ecNumber>
    </recommendedName>
</protein>
<keyword evidence="3" id="KW-0489">Methyltransferase</keyword>
<dbReference type="InterPro" id="IPR036086">
    <property type="entry name" value="ParB/Sulfiredoxin_sf"/>
</dbReference>
<feature type="domain" description="ParB-like N-terminal" evidence="7">
    <location>
        <begin position="51"/>
        <end position="137"/>
    </location>
</feature>
<organism evidence="8 9">
    <name type="scientific">Falsihalocynthiibacter arcticus</name>
    <dbReference type="NCBI Taxonomy" id="1579316"/>
    <lineage>
        <taxon>Bacteria</taxon>
        <taxon>Pseudomonadati</taxon>
        <taxon>Pseudomonadota</taxon>
        <taxon>Alphaproteobacteria</taxon>
        <taxon>Rhodobacterales</taxon>
        <taxon>Roseobacteraceae</taxon>
        <taxon>Falsihalocynthiibacter</taxon>
    </lineage>
</organism>
<feature type="region of interest" description="Disordered" evidence="6">
    <location>
        <begin position="478"/>
        <end position="504"/>
    </location>
</feature>
<keyword evidence="9" id="KW-1185">Reference proteome</keyword>
<dbReference type="InterPro" id="IPR029063">
    <property type="entry name" value="SAM-dependent_MTases_sf"/>
</dbReference>
<proteinExistence type="inferred from homology"/>
<comment type="catalytic activity">
    <reaction evidence="5">
        <text>a 2'-deoxyadenosine in DNA + S-adenosyl-L-methionine = an N(6)-methyl-2'-deoxyadenosine in DNA + S-adenosyl-L-homocysteine + H(+)</text>
        <dbReference type="Rhea" id="RHEA:15197"/>
        <dbReference type="Rhea" id="RHEA-COMP:12418"/>
        <dbReference type="Rhea" id="RHEA-COMP:12419"/>
        <dbReference type="ChEBI" id="CHEBI:15378"/>
        <dbReference type="ChEBI" id="CHEBI:57856"/>
        <dbReference type="ChEBI" id="CHEBI:59789"/>
        <dbReference type="ChEBI" id="CHEBI:90615"/>
        <dbReference type="ChEBI" id="CHEBI:90616"/>
        <dbReference type="EC" id="2.1.1.72"/>
    </reaction>
</comment>
<dbReference type="Gene3D" id="3.90.1530.10">
    <property type="entry name" value="Conserved hypothetical protein from pyrococcus furiosus pfu- 392566-001, ParB domain"/>
    <property type="match status" value="1"/>
</dbReference>
<dbReference type="Proteomes" id="UP000070371">
    <property type="component" value="Chromosome"/>
</dbReference>
<evidence type="ECO:0000256" key="4">
    <source>
        <dbReference type="ARBA" id="ARBA00022679"/>
    </source>
</evidence>
<dbReference type="GO" id="GO:0003677">
    <property type="term" value="F:DNA binding"/>
    <property type="evidence" value="ECO:0007669"/>
    <property type="project" value="InterPro"/>
</dbReference>
<evidence type="ECO:0000256" key="3">
    <source>
        <dbReference type="ARBA" id="ARBA00022603"/>
    </source>
</evidence>
<dbReference type="GO" id="GO:0032259">
    <property type="term" value="P:methylation"/>
    <property type="evidence" value="ECO:0007669"/>
    <property type="project" value="UniProtKB-KW"/>
</dbReference>
<dbReference type="SMART" id="SM00470">
    <property type="entry name" value="ParB"/>
    <property type="match status" value="1"/>
</dbReference>
<sequence>MGIKFLNHPKIEPTEKPKNLLCDTEVTSEFTATSGGLQAKRNDLLPNLKIEYVRVSDIKKSDHRVRNVSKNKTRKLKSTIAKFGVRKPVLLTAEFELIDGHALIEAAVQLGIKTIPCIIASDLTEVEIRALRLALNKTQELGEWDDNALRAEFSYLLEFENDLSYTGFEVGEIDQIIVLNDTSADGVAGHPADQPGELPAIDADAVTRPGDLWRLNGHRILCGNARHPEGLANLGSGENVSAIFTDPPYNVAVNGHVCIGSGKFEEFAEASGEMSKKEFGIFLNQTIGAMATTLKKGGVLFICMDWRHLADLTSVIDDLGLELLNICVWAKDKPGMGSFYRSQHEFVLVVRKAGAGHMNNIQLGKFGRNRSNVWRYAGATGGKTSGIDDFKLHPTVKPINLVRDAILDVTAIGDIILDPFLGSGTTVLAAEVAHRICFGVEISPIYVDVAIGRWEALTGLDAVHDKTGLTFAEMKAERSKGTDPLYDELGGTSASLSMESKEDF</sequence>
<dbReference type="GO" id="GO:0008170">
    <property type="term" value="F:N-methyltransferase activity"/>
    <property type="evidence" value="ECO:0007669"/>
    <property type="project" value="InterPro"/>
</dbReference>
<evidence type="ECO:0000256" key="6">
    <source>
        <dbReference type="SAM" id="MobiDB-lite"/>
    </source>
</evidence>
<dbReference type="InterPro" id="IPR003115">
    <property type="entry name" value="ParB_N"/>
</dbReference>
<evidence type="ECO:0000256" key="1">
    <source>
        <dbReference type="ARBA" id="ARBA00006594"/>
    </source>
</evidence>
<evidence type="ECO:0000259" key="7">
    <source>
        <dbReference type="SMART" id="SM00470"/>
    </source>
</evidence>